<dbReference type="AlphaFoldDB" id="A0A6A8MF20"/>
<name>A0A6A8MF20_9LACO</name>
<dbReference type="CDD" id="cd00118">
    <property type="entry name" value="LysM"/>
    <property type="match status" value="1"/>
</dbReference>
<evidence type="ECO:0000313" key="5">
    <source>
        <dbReference type="Proteomes" id="UP000438120"/>
    </source>
</evidence>
<dbReference type="Proteomes" id="UP000438120">
    <property type="component" value="Unassembled WGS sequence"/>
</dbReference>
<feature type="domain" description="LysM" evidence="3">
    <location>
        <begin position="86"/>
        <end position="130"/>
    </location>
</feature>
<keyword evidence="2" id="KW-0812">Transmembrane</keyword>
<evidence type="ECO:0000256" key="1">
    <source>
        <dbReference type="SAM" id="MobiDB-lite"/>
    </source>
</evidence>
<evidence type="ECO:0000313" key="4">
    <source>
        <dbReference type="EMBL" id="MST87353.1"/>
    </source>
</evidence>
<organism evidence="4 5">
    <name type="scientific">Lactobacillus porci</name>
    <dbReference type="NCBI Taxonomy" id="2012477"/>
    <lineage>
        <taxon>Bacteria</taxon>
        <taxon>Bacillati</taxon>
        <taxon>Bacillota</taxon>
        <taxon>Bacilli</taxon>
        <taxon>Lactobacillales</taxon>
        <taxon>Lactobacillaceae</taxon>
        <taxon>Lactobacillus</taxon>
    </lineage>
</organism>
<dbReference type="Gene3D" id="3.10.350.10">
    <property type="entry name" value="LysM domain"/>
    <property type="match status" value="1"/>
</dbReference>
<dbReference type="OrthoDB" id="2327954at2"/>
<proteinExistence type="predicted"/>
<feature type="region of interest" description="Disordered" evidence="1">
    <location>
        <begin position="1"/>
        <end position="26"/>
    </location>
</feature>
<dbReference type="InterPro" id="IPR018392">
    <property type="entry name" value="LysM"/>
</dbReference>
<feature type="transmembrane region" description="Helical" evidence="2">
    <location>
        <begin position="30"/>
        <end position="49"/>
    </location>
</feature>
<dbReference type="PROSITE" id="PS51782">
    <property type="entry name" value="LYSM"/>
    <property type="match status" value="1"/>
</dbReference>
<evidence type="ECO:0000259" key="3">
    <source>
        <dbReference type="PROSITE" id="PS51782"/>
    </source>
</evidence>
<dbReference type="EMBL" id="VUMX01000017">
    <property type="protein sequence ID" value="MST87353.1"/>
    <property type="molecule type" value="Genomic_DNA"/>
</dbReference>
<evidence type="ECO:0000256" key="2">
    <source>
        <dbReference type="SAM" id="Phobius"/>
    </source>
</evidence>
<protein>
    <submittedName>
        <fullName evidence="4">LysM peptidoglycan-binding domain-containing protein</fullName>
    </submittedName>
</protein>
<accession>A0A6A8MF20</accession>
<dbReference type="RefSeq" id="WP_154548965.1">
    <property type="nucleotide sequence ID" value="NZ_VUMX01000017.1"/>
</dbReference>
<keyword evidence="2" id="KW-1133">Transmembrane helix</keyword>
<dbReference type="Pfam" id="PF01476">
    <property type="entry name" value="LysM"/>
    <property type="match status" value="1"/>
</dbReference>
<dbReference type="SUPFAM" id="SSF54106">
    <property type="entry name" value="LysM domain"/>
    <property type="match status" value="1"/>
</dbReference>
<sequence>MEHKPQKQRLSRVELRRQADEERRDRNAPWQSLILVLVLVALAIVPVAAPGTTQQEMRLEGQQSAVRKAAKKKVKKQAVQKSSSGKTYVVQSGDSWASIAAKHDMTADELAQLNDSTTTAVLSVGQKLKVK</sequence>
<reference evidence="4 5" key="1">
    <citation type="submission" date="2019-08" db="EMBL/GenBank/DDBJ databases">
        <title>In-depth cultivation of the pig gut microbiome towards novel bacterial diversity and tailored functional studies.</title>
        <authorList>
            <person name="Wylensek D."/>
            <person name="Hitch T.C.A."/>
            <person name="Clavel T."/>
        </authorList>
    </citation>
    <scope>NUCLEOTIDE SEQUENCE [LARGE SCALE GENOMIC DNA]</scope>
    <source>
        <strain evidence="4 5">Bifido-178-WT-2B</strain>
    </source>
</reference>
<keyword evidence="5" id="KW-1185">Reference proteome</keyword>
<gene>
    <name evidence="4" type="ORF">FYJ62_06840</name>
</gene>
<dbReference type="SMART" id="SM00257">
    <property type="entry name" value="LysM"/>
    <property type="match status" value="1"/>
</dbReference>
<comment type="caution">
    <text evidence="4">The sequence shown here is derived from an EMBL/GenBank/DDBJ whole genome shotgun (WGS) entry which is preliminary data.</text>
</comment>
<keyword evidence="2" id="KW-0472">Membrane</keyword>
<dbReference type="InterPro" id="IPR036779">
    <property type="entry name" value="LysM_dom_sf"/>
</dbReference>